<evidence type="ECO:0008006" key="4">
    <source>
        <dbReference type="Google" id="ProtNLM"/>
    </source>
</evidence>
<keyword evidence="1" id="KW-0812">Transmembrane</keyword>
<feature type="transmembrane region" description="Helical" evidence="1">
    <location>
        <begin position="6"/>
        <end position="24"/>
    </location>
</feature>
<protein>
    <recommendedName>
        <fullName evidence="4">DUF2232 domain-containing protein</fullName>
    </recommendedName>
</protein>
<proteinExistence type="predicted"/>
<reference evidence="3" key="1">
    <citation type="journal article" date="2016" name="Front. Microbiol.">
        <title>Complete Genome Sequence of Clostridium estertheticum DSM 8809, a Microbe Identified in Spoiled Vacuum Packed Beef.</title>
        <authorList>
            <person name="Yu Z."/>
            <person name="Gunn L."/>
            <person name="Brennan E."/>
            <person name="Reid R."/>
            <person name="Wall P.G."/>
            <person name="Gaora O.P."/>
            <person name="Hurley D."/>
            <person name="Bolton D."/>
            <person name="Fanning S."/>
        </authorList>
    </citation>
    <scope>NUCLEOTIDE SEQUENCE [LARGE SCALE GENOMIC DNA]</scope>
    <source>
        <strain evidence="3">DSM 8809</strain>
    </source>
</reference>
<name>A0A1J0GMI8_9CLOT</name>
<evidence type="ECO:0000313" key="2">
    <source>
        <dbReference type="EMBL" id="APC42110.1"/>
    </source>
</evidence>
<keyword evidence="1" id="KW-0472">Membrane</keyword>
<feature type="transmembrane region" description="Helical" evidence="1">
    <location>
        <begin position="31"/>
        <end position="50"/>
    </location>
</feature>
<dbReference type="RefSeq" id="WP_071614401.1">
    <property type="nucleotide sequence ID" value="NZ_CP015756.1"/>
</dbReference>
<feature type="transmembrane region" description="Helical" evidence="1">
    <location>
        <begin position="134"/>
        <end position="158"/>
    </location>
</feature>
<dbReference type="EMBL" id="CP015756">
    <property type="protein sequence ID" value="APC42110.1"/>
    <property type="molecule type" value="Genomic_DNA"/>
</dbReference>
<dbReference type="STRING" id="1552.A7L45_19640"/>
<accession>A0A1J0GMI8</accession>
<gene>
    <name evidence="2" type="ORF">A7L45_19640</name>
</gene>
<keyword evidence="1" id="KW-1133">Transmembrane helix</keyword>
<sequence length="167" mass="18711">MKSNHIAKGGIFAALSLILLYISSVIPTNRLSVLCIASCIIPLSIMLTGVKNTVVVYGAVSLLSLFIIPSKLIGLSYILIFGSYGFVKYYVEKLRNIPIEIVLKLLYFNITSGIIVFIYKMLFLKIPNININLYLLLIIVEVGFVIYDYALTAFISYANKNLLKKFK</sequence>
<evidence type="ECO:0000256" key="1">
    <source>
        <dbReference type="SAM" id="Phobius"/>
    </source>
</evidence>
<feature type="transmembrane region" description="Helical" evidence="1">
    <location>
        <begin position="101"/>
        <end position="122"/>
    </location>
</feature>
<keyword evidence="3" id="KW-1185">Reference proteome</keyword>
<dbReference type="OrthoDB" id="1708005at2"/>
<feature type="transmembrane region" description="Helical" evidence="1">
    <location>
        <begin position="56"/>
        <end position="80"/>
    </location>
</feature>
<dbReference type="Proteomes" id="UP000182569">
    <property type="component" value="Chromosome"/>
</dbReference>
<dbReference type="AlphaFoldDB" id="A0A1J0GMI8"/>
<dbReference type="KEGG" id="ceu:A7L45_19640"/>
<organism evidence="2 3">
    <name type="scientific">Clostridium estertheticum subsp. estertheticum</name>
    <dbReference type="NCBI Taxonomy" id="1552"/>
    <lineage>
        <taxon>Bacteria</taxon>
        <taxon>Bacillati</taxon>
        <taxon>Bacillota</taxon>
        <taxon>Clostridia</taxon>
        <taxon>Eubacteriales</taxon>
        <taxon>Clostridiaceae</taxon>
        <taxon>Clostridium</taxon>
    </lineage>
</organism>
<evidence type="ECO:0000313" key="3">
    <source>
        <dbReference type="Proteomes" id="UP000182569"/>
    </source>
</evidence>